<feature type="domain" description="DUF4232" evidence="2">
    <location>
        <begin position="39"/>
        <end position="146"/>
    </location>
</feature>
<name>A0A1H0CYH6_ALLAB</name>
<dbReference type="InterPro" id="IPR006311">
    <property type="entry name" value="TAT_signal"/>
</dbReference>
<proteinExistence type="predicted"/>
<gene>
    <name evidence="3" type="ORF">SAMN04489726_7488</name>
</gene>
<dbReference type="Pfam" id="PF14016">
    <property type="entry name" value="DUF4232"/>
    <property type="match status" value="1"/>
</dbReference>
<dbReference type="PROSITE" id="PS51257">
    <property type="entry name" value="PROKAR_LIPOPROTEIN"/>
    <property type="match status" value="1"/>
</dbReference>
<dbReference type="OrthoDB" id="3699688at2"/>
<dbReference type="eggNOG" id="ENOG5031YJK">
    <property type="taxonomic scope" value="Bacteria"/>
</dbReference>
<evidence type="ECO:0000256" key="1">
    <source>
        <dbReference type="SAM" id="SignalP"/>
    </source>
</evidence>
<feature type="chain" id="PRO_5038816978" description="DUF4232 domain-containing protein" evidence="1">
    <location>
        <begin position="32"/>
        <end position="163"/>
    </location>
</feature>
<keyword evidence="1" id="KW-0732">Signal</keyword>
<sequence length="163" mass="16720">MSSSLRRGLVSAAAVATACGAALALAAPAQASPIGAAQCGAKDLTVTARYNDAGMGKAYWRVEFASAGTTCTLQGTPTDLLFTDAKGRALNLEQEKATPVEAPAVTVAPGKPAHVLVRTRLEGERVPAAKLLLTLPNSKDRVETAWPEPIAGPVGVTEVRTGE</sequence>
<evidence type="ECO:0000313" key="4">
    <source>
        <dbReference type="Proteomes" id="UP000183376"/>
    </source>
</evidence>
<dbReference type="AlphaFoldDB" id="A0A1H0CYH6"/>
<evidence type="ECO:0000259" key="2">
    <source>
        <dbReference type="Pfam" id="PF14016"/>
    </source>
</evidence>
<dbReference type="Proteomes" id="UP000183376">
    <property type="component" value="Chromosome I"/>
</dbReference>
<dbReference type="EMBL" id="LT629701">
    <property type="protein sequence ID" value="SDN62957.1"/>
    <property type="molecule type" value="Genomic_DNA"/>
</dbReference>
<dbReference type="PROSITE" id="PS51318">
    <property type="entry name" value="TAT"/>
    <property type="match status" value="1"/>
</dbReference>
<accession>A0A1H0CYH6</accession>
<dbReference type="InterPro" id="IPR025326">
    <property type="entry name" value="DUF4232"/>
</dbReference>
<feature type="signal peptide" evidence="1">
    <location>
        <begin position="1"/>
        <end position="31"/>
    </location>
</feature>
<evidence type="ECO:0000313" key="3">
    <source>
        <dbReference type="EMBL" id="SDN62957.1"/>
    </source>
</evidence>
<keyword evidence="4" id="KW-1185">Reference proteome</keyword>
<dbReference type="RefSeq" id="WP_081900161.1">
    <property type="nucleotide sequence ID" value="NZ_JOEF01000004.1"/>
</dbReference>
<reference evidence="3 4" key="1">
    <citation type="submission" date="2016-10" db="EMBL/GenBank/DDBJ databases">
        <authorList>
            <person name="de Groot N.N."/>
        </authorList>
    </citation>
    <scope>NUCLEOTIDE SEQUENCE [LARGE SCALE GENOMIC DNA]</scope>
    <source>
        <strain evidence="3 4">DSM 44149</strain>
    </source>
</reference>
<organism evidence="3 4">
    <name type="scientific">Allokutzneria albata</name>
    <name type="common">Kibdelosporangium albatum</name>
    <dbReference type="NCBI Taxonomy" id="211114"/>
    <lineage>
        <taxon>Bacteria</taxon>
        <taxon>Bacillati</taxon>
        <taxon>Actinomycetota</taxon>
        <taxon>Actinomycetes</taxon>
        <taxon>Pseudonocardiales</taxon>
        <taxon>Pseudonocardiaceae</taxon>
        <taxon>Allokutzneria</taxon>
    </lineage>
</organism>
<protein>
    <recommendedName>
        <fullName evidence="2">DUF4232 domain-containing protein</fullName>
    </recommendedName>
</protein>